<evidence type="ECO:0000259" key="1">
    <source>
        <dbReference type="Pfam" id="PF13966"/>
    </source>
</evidence>
<dbReference type="InterPro" id="IPR026960">
    <property type="entry name" value="RVT-Znf"/>
</dbReference>
<dbReference type="Pfam" id="PF14111">
    <property type="entry name" value="DUF4283"/>
    <property type="match status" value="1"/>
</dbReference>
<dbReference type="EMBL" id="JAGYWB010000007">
    <property type="protein sequence ID" value="KAI0515987.1"/>
    <property type="molecule type" value="Genomic_DNA"/>
</dbReference>
<gene>
    <name evidence="3" type="ORF">KFK09_008658</name>
</gene>
<proteinExistence type="predicted"/>
<reference evidence="3" key="1">
    <citation type="journal article" date="2022" name="Front. Genet.">
        <title>Chromosome-Scale Assembly of the Dendrobium nobile Genome Provides Insights Into the Molecular Mechanism of the Biosynthesis of the Medicinal Active Ingredient of Dendrobium.</title>
        <authorList>
            <person name="Xu Q."/>
            <person name="Niu S.-C."/>
            <person name="Li K.-L."/>
            <person name="Zheng P.-J."/>
            <person name="Zhang X.-J."/>
            <person name="Jia Y."/>
            <person name="Liu Y."/>
            <person name="Niu Y.-X."/>
            <person name="Yu L.-H."/>
            <person name="Chen D.-F."/>
            <person name="Zhang G.-Q."/>
        </authorList>
    </citation>
    <scope>NUCLEOTIDE SEQUENCE</scope>
    <source>
        <tissue evidence="3">Leaf</tissue>
    </source>
</reference>
<name>A0A8T3BLQ6_DENNO</name>
<evidence type="ECO:0000259" key="2">
    <source>
        <dbReference type="Pfam" id="PF14111"/>
    </source>
</evidence>
<dbReference type="PANTHER" id="PTHR31286">
    <property type="entry name" value="GLYCINE-RICH CELL WALL STRUCTURAL PROTEIN 1.8-LIKE"/>
    <property type="match status" value="1"/>
</dbReference>
<accession>A0A8T3BLQ6</accession>
<comment type="caution">
    <text evidence="3">The sequence shown here is derived from an EMBL/GenBank/DDBJ whole genome shotgun (WGS) entry which is preliminary data.</text>
</comment>
<dbReference type="Proteomes" id="UP000829196">
    <property type="component" value="Unassembled WGS sequence"/>
</dbReference>
<dbReference type="InterPro" id="IPR040256">
    <property type="entry name" value="At4g02000-like"/>
</dbReference>
<protein>
    <recommendedName>
        <fullName evidence="5">DUF4283 domain-containing protein</fullName>
    </recommendedName>
</protein>
<organism evidence="3 4">
    <name type="scientific">Dendrobium nobile</name>
    <name type="common">Orchid</name>
    <dbReference type="NCBI Taxonomy" id="94219"/>
    <lineage>
        <taxon>Eukaryota</taxon>
        <taxon>Viridiplantae</taxon>
        <taxon>Streptophyta</taxon>
        <taxon>Embryophyta</taxon>
        <taxon>Tracheophyta</taxon>
        <taxon>Spermatophyta</taxon>
        <taxon>Magnoliopsida</taxon>
        <taxon>Liliopsida</taxon>
        <taxon>Asparagales</taxon>
        <taxon>Orchidaceae</taxon>
        <taxon>Epidendroideae</taxon>
        <taxon>Malaxideae</taxon>
        <taxon>Dendrobiinae</taxon>
        <taxon>Dendrobium</taxon>
    </lineage>
</organism>
<evidence type="ECO:0008006" key="5">
    <source>
        <dbReference type="Google" id="ProtNLM"/>
    </source>
</evidence>
<dbReference type="PANTHER" id="PTHR31286:SF99">
    <property type="entry name" value="DUF4283 DOMAIN-CONTAINING PROTEIN"/>
    <property type="match status" value="1"/>
</dbReference>
<evidence type="ECO:0000313" key="3">
    <source>
        <dbReference type="EMBL" id="KAI0515987.1"/>
    </source>
</evidence>
<dbReference type="Pfam" id="PF13966">
    <property type="entry name" value="zf-RVT"/>
    <property type="match status" value="1"/>
</dbReference>
<dbReference type="InterPro" id="IPR025558">
    <property type="entry name" value="DUF4283"/>
</dbReference>
<evidence type="ECO:0000313" key="4">
    <source>
        <dbReference type="Proteomes" id="UP000829196"/>
    </source>
</evidence>
<keyword evidence="4" id="KW-1185">Reference proteome</keyword>
<sequence>MNLFASTQIGLILTLVHLYNKETFHYFLANMSFNSNHSVTSPMFKKKVEITKADLEIFLNLRTEGIRAHTMTTTADFNWTEINEMIRGIIFKEHMPKVSSLIHNAHIIQHVLRTSIIFKAGDRVNITLLLSIVTYLIITKQPIDEALLILDYLYELSQIGHVAHKRKKNIALGYLIAYNLEKKYELIHQVQDFEVPLYYNNGSFRAILNKDESCKAHVISDSEEEHEPATAPASEPNYHDLVQRFDRLESHFDQRFDQIETHLQQQDVQYNQEIGESHGVSVRECLKEDSYYWSMKYSLGTQRRSGSLPTLGECEQLKGSLPTLGEYEGMKGSLPTLGECEKDEGFSAHTWRDLVGRMAADGRRPSLASSARTSSIVFLVIKEVSNVAPKKIIHVEGKGKSIAENFEFITPQLVKGSMVLNLNNPSASSSGMKIFVNRFENSNAIPRHSVINANSPISINKSLHENELSLGGKMDVNVDKVTDEMPNRAVKEVDVNPWSKKPYIKLDFKEEDRVLSNDGKEVRLSEENEILNSNKLLNSLVIKVFGKELPSHMMAWEVRRQWSQFGHFHFTSLGRGWFLCSFNSLEMVEVVLSDGPWFVNGHIVSMDKWSTDFSPLSMKGLTSPIWKRMPHLLLQCWDVVNVARISSMIGKPLMLDGNMFQWRRREFAREPIVVASNYGLGFNGRKRQEIVNDPSYGPWVIVNHKRNRRSIQRNTNVKPMNMRYVKKQSKHVLEIQEDRINVSSKDRIGSIVLEPNNLNANTNQIEEGEITGGLEQCIEDMQAVGTEEFDVQTNKDIQKADGVMGMVLNPASSILPMDVNKFDILSMENDDKEEDGVNEITERENDVEGIVVMVKDEVLVFSDAKFKSIKKMKSIVEDYCKWTGQKINLHKSAMICGKTVMKRRKKKIGKLLGIKLVDEMEYLGTKIALRRNLLAKYGEIWWSNEAMKGGSSSWKIADSGWKALKSFERWNVVMGSNINVLKDEGRRDYDKLFLYFGEDLVYMINGLKEEEIVDTISWIHKLKLNARVELFLWNICKKAIPTVEFLMKRRLANNNFCPRGCGEVEDIDHVTSTCSKLVKVIELLRRWGFRNKVKHGKVGDSVVLIAANVLRFVSTTNKDILLDHWDVNQSPGLFSKTWHPPPPEWYKINIDASLKDNYGAVELLVFRSLKDVLKGSLQDAKGIIIEGDNKNVIKFLHKLYNKPKELGGSIEDEELLVLSSWNNARCTRRFPELLLGKKLLLMLRYFASFSVVVAAVKMQKRHVQNSYWRLVAAARRKERLKMCSFSREEDRPGGSVVFLQSDGRSSKRMAEEKAPIDGRPELECWTVEPIEERLRNEASCTRVNGSCVDWKTNNHPLGLVLW</sequence>
<dbReference type="OrthoDB" id="1096772at2759"/>
<feature type="domain" description="DUF4283" evidence="2">
    <location>
        <begin position="534"/>
        <end position="615"/>
    </location>
</feature>
<feature type="domain" description="Reverse transcriptase zinc-binding" evidence="1">
    <location>
        <begin position="1011"/>
        <end position="1077"/>
    </location>
</feature>